<evidence type="ECO:0000256" key="3">
    <source>
        <dbReference type="ARBA" id="ARBA00004123"/>
    </source>
</evidence>
<gene>
    <name evidence="11" type="ORF">K460DRAFT_291214</name>
</gene>
<evidence type="ECO:0000256" key="1">
    <source>
        <dbReference type="ARBA" id="ARBA00001936"/>
    </source>
</evidence>
<evidence type="ECO:0000256" key="9">
    <source>
        <dbReference type="ARBA" id="ARBA00023204"/>
    </source>
</evidence>
<organism evidence="11 12">
    <name type="scientific">Cucurbitaria berberidis CBS 394.84</name>
    <dbReference type="NCBI Taxonomy" id="1168544"/>
    <lineage>
        <taxon>Eukaryota</taxon>
        <taxon>Fungi</taxon>
        <taxon>Dikarya</taxon>
        <taxon>Ascomycota</taxon>
        <taxon>Pezizomycotina</taxon>
        <taxon>Dothideomycetes</taxon>
        <taxon>Pleosporomycetidae</taxon>
        <taxon>Pleosporales</taxon>
        <taxon>Pleosporineae</taxon>
        <taxon>Cucurbitariaceae</taxon>
        <taxon>Cucurbitaria</taxon>
    </lineage>
</organism>
<dbReference type="GO" id="GO:0046872">
    <property type="term" value="F:metal ion binding"/>
    <property type="evidence" value="ECO:0007669"/>
    <property type="project" value="UniProtKB-KW"/>
</dbReference>
<evidence type="ECO:0000256" key="10">
    <source>
        <dbReference type="ARBA" id="ARBA00023242"/>
    </source>
</evidence>
<evidence type="ECO:0000313" key="11">
    <source>
        <dbReference type="EMBL" id="KAF1842804.1"/>
    </source>
</evidence>
<evidence type="ECO:0000256" key="6">
    <source>
        <dbReference type="ARBA" id="ARBA00022763"/>
    </source>
</evidence>
<dbReference type="OrthoDB" id="9975959at2759"/>
<dbReference type="InterPro" id="IPR051547">
    <property type="entry name" value="TDP2-like"/>
</dbReference>
<keyword evidence="10" id="KW-0539">Nucleus</keyword>
<dbReference type="InterPro" id="IPR036691">
    <property type="entry name" value="Endo/exonu/phosph_ase_sf"/>
</dbReference>
<keyword evidence="9" id="KW-0234">DNA repair</keyword>
<comment type="subcellular location">
    <subcellularLocation>
        <location evidence="3">Nucleus</location>
    </subcellularLocation>
</comment>
<comment type="cofactor">
    <cofactor evidence="2">
        <name>Mg(2+)</name>
        <dbReference type="ChEBI" id="CHEBI:18420"/>
    </cofactor>
</comment>
<dbReference type="GO" id="GO:0006302">
    <property type="term" value="P:double-strand break repair"/>
    <property type="evidence" value="ECO:0007669"/>
    <property type="project" value="TreeGrafter"/>
</dbReference>
<dbReference type="GO" id="GO:0003697">
    <property type="term" value="F:single-stranded DNA binding"/>
    <property type="evidence" value="ECO:0007669"/>
    <property type="project" value="TreeGrafter"/>
</dbReference>
<keyword evidence="8" id="KW-0460">Magnesium</keyword>
<accession>A0A9P4GC52</accession>
<reference evidence="11" key="1">
    <citation type="submission" date="2020-01" db="EMBL/GenBank/DDBJ databases">
        <authorList>
            <consortium name="DOE Joint Genome Institute"/>
            <person name="Haridas S."/>
            <person name="Albert R."/>
            <person name="Binder M."/>
            <person name="Bloem J."/>
            <person name="Labutti K."/>
            <person name="Salamov A."/>
            <person name="Andreopoulos B."/>
            <person name="Baker S.E."/>
            <person name="Barry K."/>
            <person name="Bills G."/>
            <person name="Bluhm B.H."/>
            <person name="Cannon C."/>
            <person name="Castanera R."/>
            <person name="Culley D.E."/>
            <person name="Daum C."/>
            <person name="Ezra D."/>
            <person name="Gonzalez J.B."/>
            <person name="Henrissat B."/>
            <person name="Kuo A."/>
            <person name="Liang C."/>
            <person name="Lipzen A."/>
            <person name="Lutzoni F."/>
            <person name="Magnuson J."/>
            <person name="Mondo S."/>
            <person name="Nolan M."/>
            <person name="Ohm R."/>
            <person name="Pangilinan J."/>
            <person name="Park H.-J."/>
            <person name="Ramirez L."/>
            <person name="Alfaro M."/>
            <person name="Sun H."/>
            <person name="Tritt A."/>
            <person name="Yoshinaga Y."/>
            <person name="Zwiers L.-H."/>
            <person name="Turgeon B.G."/>
            <person name="Goodwin S.B."/>
            <person name="Spatafora J.W."/>
            <person name="Crous P.W."/>
            <person name="Grigoriev I.V."/>
        </authorList>
    </citation>
    <scope>NUCLEOTIDE SEQUENCE</scope>
    <source>
        <strain evidence="11">CBS 394.84</strain>
    </source>
</reference>
<dbReference type="GO" id="GO:0005737">
    <property type="term" value="C:cytoplasm"/>
    <property type="evidence" value="ECO:0007669"/>
    <property type="project" value="TreeGrafter"/>
</dbReference>
<evidence type="ECO:0000256" key="4">
    <source>
        <dbReference type="ARBA" id="ARBA00022722"/>
    </source>
</evidence>
<dbReference type="PANTHER" id="PTHR15822">
    <property type="entry name" value="TRAF AND TNF RECEPTOR-ASSOCIATED PROTEIN"/>
    <property type="match status" value="1"/>
</dbReference>
<dbReference type="GO" id="GO:0070260">
    <property type="term" value="F:5'-tyrosyl-DNA phosphodiesterase activity"/>
    <property type="evidence" value="ECO:0007669"/>
    <property type="project" value="TreeGrafter"/>
</dbReference>
<evidence type="ECO:0000256" key="5">
    <source>
        <dbReference type="ARBA" id="ARBA00022723"/>
    </source>
</evidence>
<evidence type="ECO:0000256" key="8">
    <source>
        <dbReference type="ARBA" id="ARBA00022842"/>
    </source>
</evidence>
<evidence type="ECO:0000256" key="7">
    <source>
        <dbReference type="ARBA" id="ARBA00022801"/>
    </source>
</evidence>
<dbReference type="Gene3D" id="3.60.10.10">
    <property type="entry name" value="Endonuclease/exonuclease/phosphatase"/>
    <property type="match status" value="1"/>
</dbReference>
<name>A0A9P4GC52_9PLEO</name>
<dbReference type="Proteomes" id="UP000800039">
    <property type="component" value="Unassembled WGS sequence"/>
</dbReference>
<protein>
    <recommendedName>
        <fullName evidence="13">Endonuclease/exonuclease/phosphatase domain-containing protein</fullName>
    </recommendedName>
</protein>
<keyword evidence="4" id="KW-0540">Nuclease</keyword>
<comment type="cofactor">
    <cofactor evidence="1">
        <name>Mn(2+)</name>
        <dbReference type="ChEBI" id="CHEBI:29035"/>
    </cofactor>
</comment>
<proteinExistence type="predicted"/>
<dbReference type="AlphaFoldDB" id="A0A9P4GC52"/>
<keyword evidence="12" id="KW-1185">Reference proteome</keyword>
<keyword evidence="5" id="KW-0479">Metal-binding</keyword>
<evidence type="ECO:0000313" key="12">
    <source>
        <dbReference type="Proteomes" id="UP000800039"/>
    </source>
</evidence>
<dbReference type="SUPFAM" id="SSF56219">
    <property type="entry name" value="DNase I-like"/>
    <property type="match status" value="1"/>
</dbReference>
<dbReference type="GeneID" id="63846512"/>
<keyword evidence="6" id="KW-0227">DNA damage</keyword>
<sequence>MLNTLLEKQLTYEPEPQPYFSFRNGYWSSVKPDVSFPRLAAGEGAPSKALRVITWNIDFMASHPRARMASALSHLEELVSQIPESCAVVVHLQEIMETSGSDEQQANDLNQIMNAPWVRECFNLTDVDTSRLVAPYGQITLIDRRLAISNVSRMWFVSEYQRDALLVDIRLDTPQPRYLRLCNVHLDSSYGSMRPVQWSALAKHLQNADEGISASILAGDCNANQARDKTAPQEHGFKDAYLELGGIEGDDVGATWGFQSGVGASRWGHQRLDKEIFWGGVHVDRLERIGVGVQVGDERFRKALESEGEVAFVTDHYGLMGHFNLEDAMRTAKHGDT</sequence>
<evidence type="ECO:0000256" key="2">
    <source>
        <dbReference type="ARBA" id="ARBA00001946"/>
    </source>
</evidence>
<dbReference type="PANTHER" id="PTHR15822:SF4">
    <property type="entry name" value="TYROSYL-DNA PHOSPHODIESTERASE 2"/>
    <property type="match status" value="1"/>
</dbReference>
<dbReference type="EMBL" id="ML976617">
    <property type="protein sequence ID" value="KAF1842804.1"/>
    <property type="molecule type" value="Genomic_DNA"/>
</dbReference>
<comment type="caution">
    <text evidence="11">The sequence shown here is derived from an EMBL/GenBank/DDBJ whole genome shotgun (WGS) entry which is preliminary data.</text>
</comment>
<dbReference type="GO" id="GO:0004518">
    <property type="term" value="F:nuclease activity"/>
    <property type="evidence" value="ECO:0007669"/>
    <property type="project" value="UniProtKB-KW"/>
</dbReference>
<dbReference type="GO" id="GO:0005634">
    <property type="term" value="C:nucleus"/>
    <property type="evidence" value="ECO:0007669"/>
    <property type="project" value="UniProtKB-SubCell"/>
</dbReference>
<keyword evidence="7" id="KW-0378">Hydrolase</keyword>
<evidence type="ECO:0008006" key="13">
    <source>
        <dbReference type="Google" id="ProtNLM"/>
    </source>
</evidence>
<dbReference type="RefSeq" id="XP_040785367.1">
    <property type="nucleotide sequence ID" value="XM_040929260.1"/>
</dbReference>